<comment type="caution">
    <text evidence="3">The sequence shown here is derived from an EMBL/GenBank/DDBJ whole genome shotgun (WGS) entry which is preliminary data.</text>
</comment>
<sequence length="443" mass="46707">MSIPRVTLSRRAACFGLLASSLALAACGSSKKPPLPGERIAVLKAAGALEADPALASVAVELPRPELYADWAQAGSFPDHARHHLALGDSVALAWQTSIGSGSQRRRVLQTQPIVADGRVYTIDTEGMVTALATSTGQQAWRAPTIPDDEDDITVSGALAFADGKLYVGTAAAELVVLDAASGKELWRKPLPAPVRAAPTIVGGRVFVIGLDNQMVVLSADDGKRLWTHTGISETAGLLGGGAAAVSGDYVVVPYSSGELFALRFENGRLLWADNLSGLRQSNAVAGLANIRGNPVIDRGVVFAASHAGRLGAIELRSGDRIWDRELSVAEDVWVAGDYLFVVTIGGEVVCLTRSDGRFRWVRALPRFADEKNQEDPIRWSGPVLAGDRLLLVNNQGKIAAVSPYTGEFLGDTDLPGSAALAPIVAGNSLYVLTEDGRLAAYR</sequence>
<accession>A0A0F3IWR8</accession>
<feature type="domain" description="Pyrrolo-quinoline quinone repeat" evidence="2">
    <location>
        <begin position="381"/>
        <end position="442"/>
    </location>
</feature>
<proteinExistence type="predicted"/>
<keyword evidence="4" id="KW-1185">Reference proteome</keyword>
<dbReference type="InterPro" id="IPR015943">
    <property type="entry name" value="WD40/YVTN_repeat-like_dom_sf"/>
</dbReference>
<gene>
    <name evidence="3" type="ORF">VZ95_00470</name>
</gene>
<evidence type="ECO:0000313" key="3">
    <source>
        <dbReference type="EMBL" id="KJV11121.1"/>
    </source>
</evidence>
<dbReference type="RefSeq" id="WP_045774141.1">
    <property type="nucleotide sequence ID" value="NZ_LAJY01000007.1"/>
</dbReference>
<protein>
    <submittedName>
        <fullName evidence="3">Pyrrolo-quinoline quinone</fullName>
    </submittedName>
</protein>
<evidence type="ECO:0000259" key="2">
    <source>
        <dbReference type="Pfam" id="PF13360"/>
    </source>
</evidence>
<dbReference type="EMBL" id="LAJY01000007">
    <property type="protein sequence ID" value="KJV11121.1"/>
    <property type="molecule type" value="Genomic_DNA"/>
</dbReference>
<dbReference type="InterPro" id="IPR011047">
    <property type="entry name" value="Quinoprotein_ADH-like_sf"/>
</dbReference>
<feature type="domain" description="Pyrrolo-quinoline quinone repeat" evidence="2">
    <location>
        <begin position="126"/>
        <end position="361"/>
    </location>
</feature>
<organism evidence="3 4">
    <name type="scientific">Elstera litoralis</name>
    <dbReference type="NCBI Taxonomy" id="552518"/>
    <lineage>
        <taxon>Bacteria</taxon>
        <taxon>Pseudomonadati</taxon>
        <taxon>Pseudomonadota</taxon>
        <taxon>Alphaproteobacteria</taxon>
        <taxon>Rhodospirillales</taxon>
        <taxon>Rhodospirillaceae</taxon>
        <taxon>Elstera</taxon>
    </lineage>
</organism>
<dbReference type="InterPro" id="IPR002372">
    <property type="entry name" value="PQQ_rpt_dom"/>
</dbReference>
<evidence type="ECO:0000256" key="1">
    <source>
        <dbReference type="SAM" id="SignalP"/>
    </source>
</evidence>
<dbReference type="InterPro" id="IPR018391">
    <property type="entry name" value="PQQ_b-propeller_rpt"/>
</dbReference>
<feature type="chain" id="PRO_5002462852" evidence="1">
    <location>
        <begin position="26"/>
        <end position="443"/>
    </location>
</feature>
<dbReference type="Gene3D" id="2.130.10.10">
    <property type="entry name" value="YVTN repeat-like/Quinoprotein amine dehydrogenase"/>
    <property type="match status" value="1"/>
</dbReference>
<dbReference type="PANTHER" id="PTHR34512:SF30">
    <property type="entry name" value="OUTER MEMBRANE PROTEIN ASSEMBLY FACTOR BAMB"/>
    <property type="match status" value="1"/>
</dbReference>
<dbReference type="SMART" id="SM00564">
    <property type="entry name" value="PQQ"/>
    <property type="match status" value="6"/>
</dbReference>
<keyword evidence="1" id="KW-0732">Signal</keyword>
<dbReference type="PROSITE" id="PS51257">
    <property type="entry name" value="PROKAR_LIPOPROTEIN"/>
    <property type="match status" value="1"/>
</dbReference>
<dbReference type="PANTHER" id="PTHR34512">
    <property type="entry name" value="CELL SURFACE PROTEIN"/>
    <property type="match status" value="1"/>
</dbReference>
<evidence type="ECO:0000313" key="4">
    <source>
        <dbReference type="Proteomes" id="UP000033774"/>
    </source>
</evidence>
<name>A0A0F3IWR8_9PROT</name>
<dbReference type="Proteomes" id="UP000033774">
    <property type="component" value="Unassembled WGS sequence"/>
</dbReference>
<dbReference type="OrthoDB" id="5290752at2"/>
<reference evidence="3 4" key="1">
    <citation type="submission" date="2015-03" db="EMBL/GenBank/DDBJ databases">
        <title>Draft genome sequence of Elstera litoralis.</title>
        <authorList>
            <person name="Rahalkar M.C."/>
            <person name="Dhakephalkar P.K."/>
            <person name="Pore S.D."/>
            <person name="Arora P."/>
            <person name="Kapse N.G."/>
            <person name="Pandit P.S."/>
        </authorList>
    </citation>
    <scope>NUCLEOTIDE SEQUENCE [LARGE SCALE GENOMIC DNA]</scope>
    <source>
        <strain evidence="3 4">Dia-1</strain>
    </source>
</reference>
<dbReference type="SUPFAM" id="SSF50998">
    <property type="entry name" value="Quinoprotein alcohol dehydrogenase-like"/>
    <property type="match status" value="1"/>
</dbReference>
<dbReference type="AlphaFoldDB" id="A0A0F3IWR8"/>
<dbReference type="Pfam" id="PF13360">
    <property type="entry name" value="PQQ_2"/>
    <property type="match status" value="2"/>
</dbReference>
<feature type="signal peptide" evidence="1">
    <location>
        <begin position="1"/>
        <end position="25"/>
    </location>
</feature>